<dbReference type="EMBL" id="CP049109">
    <property type="protein sequence ID" value="QIG81689.1"/>
    <property type="molecule type" value="Genomic_DNA"/>
</dbReference>
<reference evidence="6 7" key="1">
    <citation type="submission" date="2020-02" db="EMBL/GenBank/DDBJ databases">
        <authorList>
            <person name="Zheng R.K."/>
            <person name="Sun C.M."/>
        </authorList>
    </citation>
    <scope>NUCLEOTIDE SEQUENCE [LARGE SCALE GENOMIC DNA]</scope>
    <source>
        <strain evidence="7">zrk23</strain>
    </source>
</reference>
<proteinExistence type="inferred from homology"/>
<keyword evidence="4" id="KW-0804">Transcription</keyword>
<feature type="domain" description="HTH lysR-type" evidence="5">
    <location>
        <begin position="14"/>
        <end position="65"/>
    </location>
</feature>
<keyword evidence="7" id="KW-1185">Reference proteome</keyword>
<dbReference type="SUPFAM" id="SSF46785">
    <property type="entry name" value="Winged helix' DNA-binding domain"/>
    <property type="match status" value="1"/>
</dbReference>
<dbReference type="KEGG" id="spzr:G5C33_00250"/>
<accession>A0A6G6Y9U5</accession>
<sequence>MQQADLPEDWERQRAFLAVLREGSLSAAARALGLAQPTVRRRIEEIEARTGAVLFARSPSGLEPTETALALRDHAEAMERSAESFLRAASVPPGEISGTVRIAADTVMASDVLPALLAPLLRAHERLRVAILSSGPDGGAVQRETDIAIWLDKPEQPMLVTRRIGSLAFGLFAHASYLEARSRPKSLAALDGHVVIGTLPDARPGDSDDAPPLPREHQRLLCDSRSAQLGAIRAGLGIGLCPLPLARRDPNLIRLLADAVAFQHDVWLAYHEDLRPLARVRAVHDALADGLSDYLGKPLQRLAPRSWPGAD</sequence>
<dbReference type="PRINTS" id="PR00039">
    <property type="entry name" value="HTHLYSR"/>
</dbReference>
<evidence type="ECO:0000256" key="4">
    <source>
        <dbReference type="ARBA" id="ARBA00023163"/>
    </source>
</evidence>
<dbReference type="PROSITE" id="PS50931">
    <property type="entry name" value="HTH_LYSR"/>
    <property type="match status" value="1"/>
</dbReference>
<dbReference type="Proteomes" id="UP000501568">
    <property type="component" value="Chromosome"/>
</dbReference>
<dbReference type="InterPro" id="IPR036390">
    <property type="entry name" value="WH_DNA-bd_sf"/>
</dbReference>
<evidence type="ECO:0000313" key="6">
    <source>
        <dbReference type="EMBL" id="QIG81689.1"/>
    </source>
</evidence>
<dbReference type="InterPro" id="IPR000847">
    <property type="entry name" value="LysR_HTH_N"/>
</dbReference>
<dbReference type="GO" id="GO:0003700">
    <property type="term" value="F:DNA-binding transcription factor activity"/>
    <property type="evidence" value="ECO:0007669"/>
    <property type="project" value="InterPro"/>
</dbReference>
<dbReference type="InterPro" id="IPR058163">
    <property type="entry name" value="LysR-type_TF_proteobact-type"/>
</dbReference>
<dbReference type="Pfam" id="PF00126">
    <property type="entry name" value="HTH_1"/>
    <property type="match status" value="1"/>
</dbReference>
<dbReference type="Pfam" id="PF03466">
    <property type="entry name" value="LysR_substrate"/>
    <property type="match status" value="1"/>
</dbReference>
<dbReference type="Gene3D" id="1.10.10.10">
    <property type="entry name" value="Winged helix-like DNA-binding domain superfamily/Winged helix DNA-binding domain"/>
    <property type="match status" value="1"/>
</dbReference>
<dbReference type="PANTHER" id="PTHR30537">
    <property type="entry name" value="HTH-TYPE TRANSCRIPTIONAL REGULATOR"/>
    <property type="match status" value="1"/>
</dbReference>
<keyword evidence="2" id="KW-0805">Transcription regulation</keyword>
<evidence type="ECO:0000313" key="7">
    <source>
        <dbReference type="Proteomes" id="UP000501568"/>
    </source>
</evidence>
<dbReference type="GO" id="GO:0006351">
    <property type="term" value="P:DNA-templated transcription"/>
    <property type="evidence" value="ECO:0007669"/>
    <property type="project" value="TreeGrafter"/>
</dbReference>
<keyword evidence="3" id="KW-0238">DNA-binding</keyword>
<evidence type="ECO:0000256" key="2">
    <source>
        <dbReference type="ARBA" id="ARBA00023015"/>
    </source>
</evidence>
<dbReference type="InterPro" id="IPR036388">
    <property type="entry name" value="WH-like_DNA-bd_sf"/>
</dbReference>
<protein>
    <submittedName>
        <fullName evidence="6">LysR family transcriptional regulator</fullName>
    </submittedName>
</protein>
<organism evidence="6 7">
    <name type="scientific">Stakelama tenebrarum</name>
    <dbReference type="NCBI Taxonomy" id="2711215"/>
    <lineage>
        <taxon>Bacteria</taxon>
        <taxon>Pseudomonadati</taxon>
        <taxon>Pseudomonadota</taxon>
        <taxon>Alphaproteobacteria</taxon>
        <taxon>Sphingomonadales</taxon>
        <taxon>Sphingomonadaceae</taxon>
        <taxon>Stakelama</taxon>
    </lineage>
</organism>
<dbReference type="InterPro" id="IPR005119">
    <property type="entry name" value="LysR_subst-bd"/>
</dbReference>
<evidence type="ECO:0000256" key="3">
    <source>
        <dbReference type="ARBA" id="ARBA00023125"/>
    </source>
</evidence>
<name>A0A6G6Y9U5_9SPHN</name>
<dbReference type="Gene3D" id="3.40.190.290">
    <property type="match status" value="1"/>
</dbReference>
<dbReference type="GO" id="GO:0043565">
    <property type="term" value="F:sequence-specific DNA binding"/>
    <property type="evidence" value="ECO:0007669"/>
    <property type="project" value="TreeGrafter"/>
</dbReference>
<dbReference type="PANTHER" id="PTHR30537:SF3">
    <property type="entry name" value="TRANSCRIPTIONAL REGULATORY PROTEIN"/>
    <property type="match status" value="1"/>
</dbReference>
<evidence type="ECO:0000259" key="5">
    <source>
        <dbReference type="PROSITE" id="PS50931"/>
    </source>
</evidence>
<dbReference type="SUPFAM" id="SSF53850">
    <property type="entry name" value="Periplasmic binding protein-like II"/>
    <property type="match status" value="1"/>
</dbReference>
<dbReference type="AlphaFoldDB" id="A0A6G6Y9U5"/>
<evidence type="ECO:0000256" key="1">
    <source>
        <dbReference type="ARBA" id="ARBA00009437"/>
    </source>
</evidence>
<gene>
    <name evidence="6" type="ORF">G5C33_00250</name>
</gene>
<comment type="similarity">
    <text evidence="1">Belongs to the LysR transcriptional regulatory family.</text>
</comment>